<dbReference type="RefSeq" id="WP_015590776.1">
    <property type="nucleotide sequence ID" value="NC_021169.1"/>
</dbReference>
<dbReference type="HOGENOM" id="CLU_2629504_0_0_2"/>
<dbReference type="eggNOG" id="arCOG12209">
    <property type="taxonomic scope" value="Archaea"/>
</dbReference>
<protein>
    <recommendedName>
        <fullName evidence="3">Arc-like DNA binding domain-containing protein</fullName>
    </recommendedName>
</protein>
<dbReference type="Proteomes" id="UP000013307">
    <property type="component" value="Chromosome"/>
</dbReference>
<evidence type="ECO:0008006" key="3">
    <source>
        <dbReference type="Google" id="ProtNLM"/>
    </source>
</evidence>
<dbReference type="KEGG" id="ast:Asulf_01179"/>
<accession>N0BDU5</accession>
<dbReference type="GeneID" id="15392820"/>
<dbReference type="AlphaFoldDB" id="N0BDU5"/>
<gene>
    <name evidence="1" type="ORF">Asulf_01179</name>
</gene>
<evidence type="ECO:0000313" key="1">
    <source>
        <dbReference type="EMBL" id="AGK61178.1"/>
    </source>
</evidence>
<evidence type="ECO:0000313" key="2">
    <source>
        <dbReference type="Proteomes" id="UP000013307"/>
    </source>
</evidence>
<reference evidence="1 2" key="1">
    <citation type="journal article" date="2013" name="Genome Announc.">
        <title>Complete Genome Sequence of the Thermophilic and Facultatively Chemolithoautotrophic Sulfate Reducer Archaeoglobus sulfaticallidus Strain PM70-1T.</title>
        <authorList>
            <person name="Stokke R."/>
            <person name="Hocking W.P."/>
            <person name="Steinsbu B.O."/>
            <person name="Steen I.H."/>
        </authorList>
    </citation>
    <scope>NUCLEOTIDE SEQUENCE [LARGE SCALE GENOMIC DNA]</scope>
    <source>
        <strain evidence="1">PM70-1</strain>
    </source>
</reference>
<dbReference type="STRING" id="387631.Asulf_01179"/>
<dbReference type="EMBL" id="CP005290">
    <property type="protein sequence ID" value="AGK61178.1"/>
    <property type="molecule type" value="Genomic_DNA"/>
</dbReference>
<organism evidence="1 2">
    <name type="scientific">Archaeoglobus sulfaticallidus PM70-1</name>
    <dbReference type="NCBI Taxonomy" id="387631"/>
    <lineage>
        <taxon>Archaea</taxon>
        <taxon>Methanobacteriati</taxon>
        <taxon>Methanobacteriota</taxon>
        <taxon>Archaeoglobi</taxon>
        <taxon>Archaeoglobales</taxon>
        <taxon>Archaeoglobaceae</taxon>
        <taxon>Archaeoglobus</taxon>
    </lineage>
</organism>
<sequence>MNDKKKKLIIKVELDGEYIDRFNAVKERAGVSMNAEVVRFLINYYYKNEVEGGLKKEIEKILEEVVEEKLRQKGVIP</sequence>
<keyword evidence="2" id="KW-1185">Reference proteome</keyword>
<proteinExistence type="predicted"/>
<name>N0BDU5_9EURY</name>
<dbReference type="OrthoDB" id="383098at2157"/>